<dbReference type="Proteomes" id="UP000270094">
    <property type="component" value="Unassembled WGS sequence"/>
</dbReference>
<dbReference type="AlphaFoldDB" id="A0A3P7LKL2"/>
<feature type="non-terminal residue" evidence="2">
    <location>
        <position position="241"/>
    </location>
</feature>
<dbReference type="PANTHER" id="PTHR13371:SF0">
    <property type="entry name" value="CENTROSOMAL PROTEIN OF 104 KDA"/>
    <property type="match status" value="1"/>
</dbReference>
<proteinExistence type="predicted"/>
<protein>
    <recommendedName>
        <fullName evidence="1">Centrosomal protein CEP104 N-terminal domain-containing protein</fullName>
    </recommendedName>
</protein>
<dbReference type="Pfam" id="PF21038">
    <property type="entry name" value="CEP104_N"/>
    <property type="match status" value="1"/>
</dbReference>
<keyword evidence="3" id="KW-1185">Reference proteome</keyword>
<dbReference type="EMBL" id="UYYB01106235">
    <property type="protein sequence ID" value="VDM79758.1"/>
    <property type="molecule type" value="Genomic_DNA"/>
</dbReference>
<gene>
    <name evidence="2" type="ORF">SVUK_LOCUS14756</name>
</gene>
<name>A0A3P7LKL2_STRVU</name>
<accession>A0A3P7LKL2</accession>
<evidence type="ECO:0000259" key="1">
    <source>
        <dbReference type="Pfam" id="PF21038"/>
    </source>
</evidence>
<reference evidence="2 3" key="1">
    <citation type="submission" date="2018-11" db="EMBL/GenBank/DDBJ databases">
        <authorList>
            <consortium name="Pathogen Informatics"/>
        </authorList>
    </citation>
    <scope>NUCLEOTIDE SEQUENCE [LARGE SCALE GENOMIC DNA]</scope>
</reference>
<dbReference type="OrthoDB" id="66599at2759"/>
<evidence type="ECO:0000313" key="3">
    <source>
        <dbReference type="Proteomes" id="UP000270094"/>
    </source>
</evidence>
<evidence type="ECO:0000313" key="2">
    <source>
        <dbReference type="EMBL" id="VDM79758.1"/>
    </source>
</evidence>
<dbReference type="InterPro" id="IPR048739">
    <property type="entry name" value="CEP104_N"/>
</dbReference>
<dbReference type="InterPro" id="IPR052607">
    <property type="entry name" value="CEP104-like"/>
</dbReference>
<dbReference type="PANTHER" id="PTHR13371">
    <property type="entry name" value="GLYCINE-, GLUTAMATE-, THIENYLCYCLOHEXYLPIPERIDINE-BINDING PROTEIN"/>
    <property type="match status" value="1"/>
</dbReference>
<sequence>MTTKLDFKAEFQGEPLDHETLIKKPWISPSGEKFPLKLRLILKRKSAVEQIKIVAHNELTPQEVVISTAENEPNGAEKVLGTLRFNADSNGKYELKTIYLDVTCTSIILSIQKGFERDVGKSGQVGLAEVQVLGRYEMNMEQPEVLSPVGDQKITLEDGRFTAEIDELLQRVEKNKQRSAQSENFGLATTAQLRSQLLTKARGEMEQLERDQRSAISEEDFHRALDLQQEMKILRGNVLAA</sequence>
<feature type="domain" description="Centrosomal protein CEP104 N-terminal" evidence="1">
    <location>
        <begin position="26"/>
        <end position="134"/>
    </location>
</feature>
<organism evidence="2 3">
    <name type="scientific">Strongylus vulgaris</name>
    <name type="common">Blood worm</name>
    <dbReference type="NCBI Taxonomy" id="40348"/>
    <lineage>
        <taxon>Eukaryota</taxon>
        <taxon>Metazoa</taxon>
        <taxon>Ecdysozoa</taxon>
        <taxon>Nematoda</taxon>
        <taxon>Chromadorea</taxon>
        <taxon>Rhabditida</taxon>
        <taxon>Rhabditina</taxon>
        <taxon>Rhabditomorpha</taxon>
        <taxon>Strongyloidea</taxon>
        <taxon>Strongylidae</taxon>
        <taxon>Strongylus</taxon>
    </lineage>
</organism>
<dbReference type="GO" id="GO:0005929">
    <property type="term" value="C:cilium"/>
    <property type="evidence" value="ECO:0007669"/>
    <property type="project" value="TreeGrafter"/>
</dbReference>